<evidence type="ECO:0000256" key="3">
    <source>
        <dbReference type="ARBA" id="ARBA00022801"/>
    </source>
</evidence>
<dbReference type="GO" id="GO:0016747">
    <property type="term" value="F:acyltransferase activity, transferring groups other than amino-acyl groups"/>
    <property type="evidence" value="ECO:0007669"/>
    <property type="project" value="TreeGrafter"/>
</dbReference>
<dbReference type="GO" id="GO:0004185">
    <property type="term" value="F:serine-type carboxypeptidase activity"/>
    <property type="evidence" value="ECO:0007669"/>
    <property type="project" value="InterPro"/>
</dbReference>
<dbReference type="Proteomes" id="UP000886885">
    <property type="component" value="Chromosome 13A"/>
</dbReference>
<gene>
    <name evidence="5" type="ORF">POTOM_044543</name>
</gene>
<keyword evidence="3" id="KW-0378">Hydrolase</keyword>
<dbReference type="OrthoDB" id="735686at2759"/>
<reference evidence="5" key="1">
    <citation type="journal article" date="2020" name="bioRxiv">
        <title>Hybrid origin of Populus tomentosa Carr. identified through genome sequencing and phylogenomic analysis.</title>
        <authorList>
            <person name="An X."/>
            <person name="Gao K."/>
            <person name="Chen Z."/>
            <person name="Li J."/>
            <person name="Yang X."/>
            <person name="Yang X."/>
            <person name="Zhou J."/>
            <person name="Guo T."/>
            <person name="Zhao T."/>
            <person name="Huang S."/>
            <person name="Miao D."/>
            <person name="Khan W.U."/>
            <person name="Rao P."/>
            <person name="Ye M."/>
            <person name="Lei B."/>
            <person name="Liao W."/>
            <person name="Wang J."/>
            <person name="Ji L."/>
            <person name="Li Y."/>
            <person name="Guo B."/>
            <person name="Mustafa N.S."/>
            <person name="Li S."/>
            <person name="Yun Q."/>
            <person name="Keller S.R."/>
            <person name="Mao J."/>
            <person name="Zhang R."/>
            <person name="Strauss S.H."/>
        </authorList>
    </citation>
    <scope>NUCLEOTIDE SEQUENCE</scope>
    <source>
        <strain evidence="5">GM15</strain>
        <tissue evidence="5">Leaf</tissue>
    </source>
</reference>
<sequence length="197" mass="23032">MFFFMNLCKFVSCRFLILKIVLDAYRLMDMFSLHTGQMTIMSAKHSMCESKRIMQACFDAGKYRGVETMQLYKLPYTYEIKSSIKYHIDLGIKGYRRLIYSGDHDMEAPFLGTQAWIRSLNYSIVDDWQPWHFQGHVAGYVLQMNIRFDQFAGILYTRTYSSQLTFATVKGGGHTAPAYRPAECFAMFGRWIIQEHL</sequence>
<evidence type="ECO:0000313" key="6">
    <source>
        <dbReference type="Proteomes" id="UP000886885"/>
    </source>
</evidence>
<accession>A0A8X8CGD1</accession>
<dbReference type="PANTHER" id="PTHR11802">
    <property type="entry name" value="SERINE PROTEASE FAMILY S10 SERINE CARBOXYPEPTIDASE"/>
    <property type="match status" value="1"/>
</dbReference>
<dbReference type="InterPro" id="IPR001563">
    <property type="entry name" value="Peptidase_S10"/>
</dbReference>
<comment type="caution">
    <text evidence="5">The sequence shown here is derived from an EMBL/GenBank/DDBJ whole genome shotgun (WGS) entry which is preliminary data.</text>
</comment>
<organism evidence="5 6">
    <name type="scientific">Populus tomentosa</name>
    <name type="common">Chinese white poplar</name>
    <dbReference type="NCBI Taxonomy" id="118781"/>
    <lineage>
        <taxon>Eukaryota</taxon>
        <taxon>Viridiplantae</taxon>
        <taxon>Streptophyta</taxon>
        <taxon>Embryophyta</taxon>
        <taxon>Tracheophyta</taxon>
        <taxon>Spermatophyta</taxon>
        <taxon>Magnoliopsida</taxon>
        <taxon>eudicotyledons</taxon>
        <taxon>Gunneridae</taxon>
        <taxon>Pentapetalae</taxon>
        <taxon>rosids</taxon>
        <taxon>fabids</taxon>
        <taxon>Malpighiales</taxon>
        <taxon>Salicaceae</taxon>
        <taxon>Saliceae</taxon>
        <taxon>Populus</taxon>
    </lineage>
</organism>
<protein>
    <submittedName>
        <fullName evidence="5">Uncharacterized protein</fullName>
    </submittedName>
</protein>
<dbReference type="PANTHER" id="PTHR11802:SF29">
    <property type="entry name" value="SERINE CARBOXYPEPTIDASE-LIKE 19"/>
    <property type="match status" value="1"/>
</dbReference>
<dbReference type="Pfam" id="PF00450">
    <property type="entry name" value="Peptidase_S10"/>
    <property type="match status" value="1"/>
</dbReference>
<evidence type="ECO:0000256" key="2">
    <source>
        <dbReference type="ARBA" id="ARBA00022670"/>
    </source>
</evidence>
<evidence type="ECO:0000313" key="5">
    <source>
        <dbReference type="EMBL" id="KAG6752319.1"/>
    </source>
</evidence>
<keyword evidence="1" id="KW-0121">Carboxypeptidase</keyword>
<dbReference type="PROSITE" id="PS00560">
    <property type="entry name" value="CARBOXYPEPT_SER_HIS"/>
    <property type="match status" value="1"/>
</dbReference>
<dbReference type="GO" id="GO:0006508">
    <property type="term" value="P:proteolysis"/>
    <property type="evidence" value="ECO:0007669"/>
    <property type="project" value="UniProtKB-KW"/>
</dbReference>
<name>A0A8X8CGD1_POPTO</name>
<proteinExistence type="predicted"/>
<dbReference type="EMBL" id="JAAWWB010000025">
    <property type="protein sequence ID" value="KAG6752319.1"/>
    <property type="molecule type" value="Genomic_DNA"/>
</dbReference>
<evidence type="ECO:0000256" key="1">
    <source>
        <dbReference type="ARBA" id="ARBA00022645"/>
    </source>
</evidence>
<dbReference type="GO" id="GO:0019748">
    <property type="term" value="P:secondary metabolic process"/>
    <property type="evidence" value="ECO:0007669"/>
    <property type="project" value="TreeGrafter"/>
</dbReference>
<keyword evidence="4" id="KW-0325">Glycoprotein</keyword>
<dbReference type="InterPro" id="IPR033124">
    <property type="entry name" value="Ser_caboxypep_his_AS"/>
</dbReference>
<keyword evidence="6" id="KW-1185">Reference proteome</keyword>
<dbReference type="AlphaFoldDB" id="A0A8X8CGD1"/>
<keyword evidence="2" id="KW-0645">Protease</keyword>
<evidence type="ECO:0000256" key="4">
    <source>
        <dbReference type="ARBA" id="ARBA00023180"/>
    </source>
</evidence>